<proteinExistence type="predicted"/>
<evidence type="ECO:0000313" key="1">
    <source>
        <dbReference type="EMBL" id="GAA1069642.1"/>
    </source>
</evidence>
<comment type="caution">
    <text evidence="1">The sequence shown here is derived from an EMBL/GenBank/DDBJ whole genome shotgun (WGS) entry which is preliminary data.</text>
</comment>
<name>A0ABN1TB15_9ACTN</name>
<keyword evidence="2" id="KW-1185">Reference proteome</keyword>
<dbReference type="EMBL" id="BAAALF010000341">
    <property type="protein sequence ID" value="GAA1069642.1"/>
    <property type="molecule type" value="Genomic_DNA"/>
</dbReference>
<protein>
    <submittedName>
        <fullName evidence="1">Uncharacterized protein</fullName>
    </submittedName>
</protein>
<reference evidence="1 2" key="1">
    <citation type="journal article" date="2019" name="Int. J. Syst. Evol. Microbiol.">
        <title>The Global Catalogue of Microorganisms (GCM) 10K type strain sequencing project: providing services to taxonomists for standard genome sequencing and annotation.</title>
        <authorList>
            <consortium name="The Broad Institute Genomics Platform"/>
            <consortium name="The Broad Institute Genome Sequencing Center for Infectious Disease"/>
            <person name="Wu L."/>
            <person name="Ma J."/>
        </authorList>
    </citation>
    <scope>NUCLEOTIDE SEQUENCE [LARGE SCALE GENOMIC DNA]</scope>
    <source>
        <strain evidence="1 2">JCM 13004</strain>
    </source>
</reference>
<evidence type="ECO:0000313" key="2">
    <source>
        <dbReference type="Proteomes" id="UP001500037"/>
    </source>
</evidence>
<organism evidence="1 2">
    <name type="scientific">Kitasatospora nipponensis</name>
    <dbReference type="NCBI Taxonomy" id="258049"/>
    <lineage>
        <taxon>Bacteria</taxon>
        <taxon>Bacillati</taxon>
        <taxon>Actinomycetota</taxon>
        <taxon>Actinomycetes</taxon>
        <taxon>Kitasatosporales</taxon>
        <taxon>Streptomycetaceae</taxon>
        <taxon>Kitasatospora</taxon>
    </lineage>
</organism>
<gene>
    <name evidence="1" type="ORF">GCM10009665_77170</name>
</gene>
<dbReference type="Proteomes" id="UP001500037">
    <property type="component" value="Unassembled WGS sequence"/>
</dbReference>
<accession>A0ABN1TB15</accession>
<sequence>MRTVFVFPTGGRAETVASLDRHLPQRRRPWVLAGSLHIDIDDEQIGYLFSDWDPDDVAAVEAALGHHPTREVQIDVSGRIDGTAEVHQLFALLLEHGGVATDDYSDRPWTLQEIESGAEFDGLRFFDFRTYHELHHERWQPQPDQCS</sequence>
<dbReference type="RefSeq" id="WP_344446984.1">
    <property type="nucleotide sequence ID" value="NZ_BAAALF010000341.1"/>
</dbReference>